<feature type="compositionally biased region" description="Basic and acidic residues" evidence="4">
    <location>
        <begin position="738"/>
        <end position="752"/>
    </location>
</feature>
<evidence type="ECO:0000256" key="3">
    <source>
        <dbReference type="PROSITE-ProRule" id="PRU01379"/>
    </source>
</evidence>
<dbReference type="AlphaFoldDB" id="A0AAU9JFY2"/>
<evidence type="ECO:0000313" key="6">
    <source>
        <dbReference type="EMBL" id="CAG9326951.1"/>
    </source>
</evidence>
<dbReference type="Gene3D" id="2.60.40.3120">
    <property type="match status" value="1"/>
</dbReference>
<evidence type="ECO:0000256" key="2">
    <source>
        <dbReference type="ARBA" id="ARBA00005988"/>
    </source>
</evidence>
<dbReference type="InterPro" id="IPR040626">
    <property type="entry name" value="Pepdidase_M14_N"/>
</dbReference>
<sequence length="975" mass="113295">MSNNGLIASGNHQITSKHFVDRTAQEILWSYAPIIKKEETKQSSITSHDKGNYKFELGGMLVYDIKALLQIAGKPQIITSENKPQRNAKPHIEKFNEDMPDSELEAFFKAKAYKPCPEFKPEYSLEIPNDQTTLIFDSKFESGNLDKVIKLSDFEYKLFIRSDTETSRHNHWYYFSVKNFRPITVTFRIENMLKRDPLYRAGMKPLVWSTILYETEEKEWYRGCYDISYEKNEDYAPEYLDHSYYCLSFKYNFQYTNDLVYFAYAYPYTYTDLLEYLSDIEQNNEILRINPLCQTLGGNICKMLTITENVQSYISFEDESHEWGLSSSGRRILKMRKQKLERQSSLSGKTIIDEHSHKKGIVLTARVHSGETVSSFMIKGAIDFLLGNTYQAKLLRKKFVFRIIPMLNVDGVRYGNSRCCLLGIDLNRRWEKPNKILHPTIFYAKKMIEVFNEKNEIIMCCDMHGHSKKKNVFMYGCNVKSYEAIPQRKNLLAKVIPLLLSRKNKCFSYFDSHFRMEKSKFSTERIVVYNEMGIAHSYTLEASFFGPRSSKAFDNFQGDMHMKKSHLEKIGADLCELCLTFASPTLYMRRVRRVNDTLRKILFARPAYKEKKIKKQNGNNINDTNNTVEDNESSAEEQSIDYEGSSDEGDVNKLIENDEKNHKGSQIWENDEDWEDIDIVNISDSGTESSGSDSSLSEAEIIKCSNFKSERKSRESIKSLKFRRNSIKSKFLTRDKSVAKNVTRDKSDEESKQSNTFDNAQNLPDPHISPKKSFRSSIRLDSKKNFVSIPFSTVLKHSSLVDTDKIEPEIQPLMPITAREVPISFRDNPSERIQGPLDILAKIKEVESAYMKKSVIYKSDSKEIYKYKKVERDDIYRPKSIRATKRPLLKLPGHENRNSINSTQRSRPSNQSKADERESISVLNPILSSLIQEKLSISEIHNTNYLSPRDLARNNANLTRFHVQNTFQKMRHRKK</sequence>
<accession>A0AAU9JFY2</accession>
<proteinExistence type="inferred from homology"/>
<feature type="compositionally biased region" description="Acidic residues" evidence="4">
    <location>
        <begin position="629"/>
        <end position="649"/>
    </location>
</feature>
<organism evidence="6 7">
    <name type="scientific">Blepharisma stoltei</name>
    <dbReference type="NCBI Taxonomy" id="1481888"/>
    <lineage>
        <taxon>Eukaryota</taxon>
        <taxon>Sar</taxon>
        <taxon>Alveolata</taxon>
        <taxon>Ciliophora</taxon>
        <taxon>Postciliodesmatophora</taxon>
        <taxon>Heterotrichea</taxon>
        <taxon>Heterotrichida</taxon>
        <taxon>Blepharismidae</taxon>
        <taxon>Blepharisma</taxon>
    </lineage>
</organism>
<feature type="compositionally biased region" description="Polar residues" evidence="4">
    <location>
        <begin position="753"/>
        <end position="762"/>
    </location>
</feature>
<dbReference type="EMBL" id="CAJZBQ010000041">
    <property type="protein sequence ID" value="CAG9326951.1"/>
    <property type="molecule type" value="Genomic_DNA"/>
</dbReference>
<dbReference type="GO" id="GO:0008270">
    <property type="term" value="F:zinc ion binding"/>
    <property type="evidence" value="ECO:0007669"/>
    <property type="project" value="InterPro"/>
</dbReference>
<feature type="region of interest" description="Disordered" evidence="4">
    <location>
        <begin position="738"/>
        <end position="773"/>
    </location>
</feature>
<feature type="region of interest" description="Disordered" evidence="4">
    <location>
        <begin position="886"/>
        <end position="918"/>
    </location>
</feature>
<name>A0AAU9JFY2_9CILI</name>
<evidence type="ECO:0000313" key="7">
    <source>
        <dbReference type="Proteomes" id="UP001162131"/>
    </source>
</evidence>
<evidence type="ECO:0000256" key="4">
    <source>
        <dbReference type="SAM" id="MobiDB-lite"/>
    </source>
</evidence>
<dbReference type="SUPFAM" id="SSF53187">
    <property type="entry name" value="Zn-dependent exopeptidases"/>
    <property type="match status" value="1"/>
</dbReference>
<dbReference type="InterPro" id="IPR050821">
    <property type="entry name" value="Cytosolic_carboxypeptidase"/>
</dbReference>
<comment type="similarity">
    <text evidence="2 3">Belongs to the peptidase M14 family.</text>
</comment>
<dbReference type="Pfam" id="PF00246">
    <property type="entry name" value="Peptidase_M14"/>
    <property type="match status" value="1"/>
</dbReference>
<gene>
    <name evidence="6" type="ORF">BSTOLATCC_MIC42210</name>
</gene>
<dbReference type="GO" id="GO:0006508">
    <property type="term" value="P:proteolysis"/>
    <property type="evidence" value="ECO:0007669"/>
    <property type="project" value="InterPro"/>
</dbReference>
<reference evidence="6" key="1">
    <citation type="submission" date="2021-09" db="EMBL/GenBank/DDBJ databases">
        <authorList>
            <consortium name="AG Swart"/>
            <person name="Singh M."/>
            <person name="Singh A."/>
            <person name="Seah K."/>
            <person name="Emmerich C."/>
        </authorList>
    </citation>
    <scope>NUCLEOTIDE SEQUENCE</scope>
    <source>
        <strain evidence="6">ATCC30299</strain>
    </source>
</reference>
<feature type="compositionally biased region" description="Polar residues" evidence="4">
    <location>
        <begin position="898"/>
        <end position="912"/>
    </location>
</feature>
<comment type="cofactor">
    <cofactor evidence="1">
        <name>Zn(2+)</name>
        <dbReference type="ChEBI" id="CHEBI:29105"/>
    </cofactor>
</comment>
<evidence type="ECO:0000259" key="5">
    <source>
        <dbReference type="PROSITE" id="PS52035"/>
    </source>
</evidence>
<protein>
    <recommendedName>
        <fullName evidence="5">Peptidase M14 domain-containing protein</fullName>
    </recommendedName>
</protein>
<keyword evidence="7" id="KW-1185">Reference proteome</keyword>
<evidence type="ECO:0000256" key="1">
    <source>
        <dbReference type="ARBA" id="ARBA00001947"/>
    </source>
</evidence>
<dbReference type="InterPro" id="IPR000834">
    <property type="entry name" value="Peptidase_M14"/>
</dbReference>
<feature type="compositionally biased region" description="Low complexity" evidence="4">
    <location>
        <begin position="616"/>
        <end position="628"/>
    </location>
</feature>
<dbReference type="PROSITE" id="PS52035">
    <property type="entry name" value="PEPTIDASE_M14"/>
    <property type="match status" value="1"/>
</dbReference>
<dbReference type="PANTHER" id="PTHR12756">
    <property type="entry name" value="CYTOSOLIC CARBOXYPEPTIDASE"/>
    <property type="match status" value="1"/>
</dbReference>
<feature type="region of interest" description="Disordered" evidence="4">
    <location>
        <begin position="614"/>
        <end position="651"/>
    </location>
</feature>
<dbReference type="Proteomes" id="UP001162131">
    <property type="component" value="Unassembled WGS sequence"/>
</dbReference>
<comment type="caution">
    <text evidence="6">The sequence shown here is derived from an EMBL/GenBank/DDBJ whole genome shotgun (WGS) entry which is preliminary data.</text>
</comment>
<dbReference type="Gene3D" id="3.40.630.10">
    <property type="entry name" value="Zn peptidases"/>
    <property type="match status" value="1"/>
</dbReference>
<dbReference type="Pfam" id="PF18027">
    <property type="entry name" value="Pepdidase_M14_N"/>
    <property type="match status" value="1"/>
</dbReference>
<dbReference type="GO" id="GO:0004181">
    <property type="term" value="F:metallocarboxypeptidase activity"/>
    <property type="evidence" value="ECO:0007669"/>
    <property type="project" value="InterPro"/>
</dbReference>
<dbReference type="PANTHER" id="PTHR12756:SF11">
    <property type="entry name" value="CYTOSOLIC CARBOXYPEPTIDASE 1"/>
    <property type="match status" value="1"/>
</dbReference>
<feature type="active site" description="Proton donor/acceptor" evidence="3">
    <location>
        <position position="541"/>
    </location>
</feature>
<feature type="domain" description="Peptidase M14" evidence="5">
    <location>
        <begin position="266"/>
        <end position="570"/>
    </location>
</feature>